<accession>A0A926EGH3</accession>
<dbReference type="AlphaFoldDB" id="A0A926EGH3"/>
<evidence type="ECO:0000313" key="1">
    <source>
        <dbReference type="EMBL" id="MBC8579151.1"/>
    </source>
</evidence>
<dbReference type="InterPro" id="IPR043502">
    <property type="entry name" value="DNA/RNA_pol_sf"/>
</dbReference>
<name>A0A926EGH3_9FIRM</name>
<gene>
    <name evidence="1" type="ORF">H8718_06320</name>
</gene>
<dbReference type="InterPro" id="IPR023211">
    <property type="entry name" value="DNA_pol_palm_dom_sf"/>
</dbReference>
<dbReference type="InterPro" id="IPR012337">
    <property type="entry name" value="RNaseH-like_sf"/>
</dbReference>
<organism evidence="1 2">
    <name type="scientific">Zhenhengia yiwuensis</name>
    <dbReference type="NCBI Taxonomy" id="2763666"/>
    <lineage>
        <taxon>Bacteria</taxon>
        <taxon>Bacillati</taxon>
        <taxon>Bacillota</taxon>
        <taxon>Clostridia</taxon>
        <taxon>Lachnospirales</taxon>
        <taxon>Lachnospiraceae</taxon>
        <taxon>Zhenhengia</taxon>
    </lineage>
</organism>
<proteinExistence type="predicted"/>
<reference evidence="1" key="1">
    <citation type="submission" date="2020-08" db="EMBL/GenBank/DDBJ databases">
        <title>Genome public.</title>
        <authorList>
            <person name="Liu C."/>
            <person name="Sun Q."/>
        </authorList>
    </citation>
    <scope>NUCLEOTIDE SEQUENCE</scope>
    <source>
        <strain evidence="1">NSJ-12</strain>
    </source>
</reference>
<keyword evidence="2" id="KW-1185">Reference proteome</keyword>
<sequence length="586" mass="67640">MLFFDCEVLKHDWMVVFLDMDSQQEIVIVNDSEKLSTFYEDNKERIWCGYNARHYDQYIIKSILLGIDPYWTSTQIIEEDKAGWMLSDAFNKVPLLIYDAMVNRMKGLKELEAHMGNSIKESSVSFKLQRKCTAIEIAELIEYCKHDVYQTVEVFMNQLEEYQAHIGLLTAFNLPLRYLNKTKAQLSAIILNARKSVRNDEFNVCLPDTLKLKRYKHIADWYLNPENHNYEKFQDVVVAGCHHIYGWGGVHGALDKYYGEGFFVMSDVASLYPAIMIEYDFLSRNVKDPSKYRKIRDDRLVMKAQKNPMQLPMKIVLNGTYGASKDKNNALFDPLQANNVCIAGMTTLTMLIEMLEDEFGSDMLLVQSNTDGILVKLSHEKLFDRYKKVCDKWSELVRLDLEHDIYKKVIQKDVNNYVIIDEKGKYKSKGAYVKKLNVMDYDLPIVNRAVVDYLVKGIPVEETINNENRLKEFQKIVKVSSKFNGGAVFGGEVVKEKLSDGKTLSKLIGGEPIPERVLRVFASRSRNDKTIYKLKDGKPNKVGNTAERCFIFNDDVNGVLAPRKLDKGWYIDTAKDRLQKFLGYEV</sequence>
<protein>
    <submittedName>
        <fullName evidence="1">Uncharacterized protein</fullName>
    </submittedName>
</protein>
<dbReference type="Gene3D" id="3.90.1600.10">
    <property type="entry name" value="Palm domain of DNA polymerase"/>
    <property type="match status" value="1"/>
</dbReference>
<dbReference type="SUPFAM" id="SSF56672">
    <property type="entry name" value="DNA/RNA polymerases"/>
    <property type="match status" value="1"/>
</dbReference>
<dbReference type="RefSeq" id="WP_249332305.1">
    <property type="nucleotide sequence ID" value="NZ_JACRSY010000008.1"/>
</dbReference>
<dbReference type="Proteomes" id="UP000655830">
    <property type="component" value="Unassembled WGS sequence"/>
</dbReference>
<comment type="caution">
    <text evidence="1">The sequence shown here is derived from an EMBL/GenBank/DDBJ whole genome shotgun (WGS) entry which is preliminary data.</text>
</comment>
<dbReference type="SUPFAM" id="SSF53098">
    <property type="entry name" value="Ribonuclease H-like"/>
    <property type="match status" value="1"/>
</dbReference>
<dbReference type="EMBL" id="JACRSY010000008">
    <property type="protein sequence ID" value="MBC8579151.1"/>
    <property type="molecule type" value="Genomic_DNA"/>
</dbReference>
<evidence type="ECO:0000313" key="2">
    <source>
        <dbReference type="Proteomes" id="UP000655830"/>
    </source>
</evidence>